<evidence type="ECO:0000313" key="3">
    <source>
        <dbReference type="EMBL" id="GGF90984.1"/>
    </source>
</evidence>
<feature type="transmembrane region" description="Helical" evidence="1">
    <location>
        <begin position="214"/>
        <end position="232"/>
    </location>
</feature>
<dbReference type="Proteomes" id="UP000605253">
    <property type="component" value="Unassembled WGS sequence"/>
</dbReference>
<feature type="transmembrane region" description="Helical" evidence="1">
    <location>
        <begin position="239"/>
        <end position="259"/>
    </location>
</feature>
<dbReference type="EMBL" id="BMEO01000003">
    <property type="protein sequence ID" value="GGF90984.1"/>
    <property type="molecule type" value="Genomic_DNA"/>
</dbReference>
<comment type="caution">
    <text evidence="3">The sequence shown here is derived from an EMBL/GenBank/DDBJ whole genome shotgun (WGS) entry which is preliminary data.</text>
</comment>
<feature type="transmembrane region" description="Helical" evidence="1">
    <location>
        <begin position="286"/>
        <end position="302"/>
    </location>
</feature>
<gene>
    <name evidence="3" type="ORF">GCM10011365_10210</name>
</gene>
<evidence type="ECO:0000259" key="2">
    <source>
        <dbReference type="Pfam" id="PF13387"/>
    </source>
</evidence>
<dbReference type="RefSeq" id="WP_188364611.1">
    <property type="nucleotide sequence ID" value="NZ_BMEO01000003.1"/>
</dbReference>
<keyword evidence="1" id="KW-1133">Transmembrane helix</keyword>
<organism evidence="3 4">
    <name type="scientific">Marinicella pacifica</name>
    <dbReference type="NCBI Taxonomy" id="1171543"/>
    <lineage>
        <taxon>Bacteria</taxon>
        <taxon>Pseudomonadati</taxon>
        <taxon>Pseudomonadota</taxon>
        <taxon>Gammaproteobacteria</taxon>
        <taxon>Lysobacterales</taxon>
        <taxon>Marinicellaceae</taxon>
        <taxon>Marinicella</taxon>
    </lineage>
</organism>
<name>A0A917CK66_9GAMM</name>
<keyword evidence="4" id="KW-1185">Reference proteome</keyword>
<accession>A0A917CK66</accession>
<proteinExistence type="predicted"/>
<feature type="transmembrane region" description="Helical" evidence="1">
    <location>
        <begin position="265"/>
        <end position="281"/>
    </location>
</feature>
<dbReference type="Pfam" id="PF13387">
    <property type="entry name" value="Lnb_N"/>
    <property type="match status" value="1"/>
</dbReference>
<dbReference type="InterPro" id="IPR025178">
    <property type="entry name" value="Lnb_N"/>
</dbReference>
<dbReference type="AlphaFoldDB" id="A0A917CK66"/>
<evidence type="ECO:0000313" key="4">
    <source>
        <dbReference type="Proteomes" id="UP000605253"/>
    </source>
</evidence>
<sequence length="330" mass="38266">MVRLITIGPGEAFWSVYGHTALAIDNQVYAFGYFDFDADNLFKAFLLNDMNYAMGISELSDELYWAQHHERPFTEQVLELSTGAVQQLKQQLAQHYLPENRRYRYDYFANNCATKVRDFLNQATDGELYQRAQALSPYSYADLTLPAHHQSAMRFGLAVGFGYQAYQKISYWQAMAFPLVIKDFFSHQMADAVTYEAVIYQPPADSWELLKNHAFYLVLLTVLLLAWSIKSLRSYAITVWFYVASLIGVGLLLLWWVLPHPMADGNFNVLLFNPLLFLLVLRKQSLFMTALLGISLFVWLGFAWYWGAWYLVPLMFLHVLFLVTRWQQSS</sequence>
<reference evidence="3" key="1">
    <citation type="journal article" date="2014" name="Int. J. Syst. Evol. Microbiol.">
        <title>Complete genome sequence of Corynebacterium casei LMG S-19264T (=DSM 44701T), isolated from a smear-ripened cheese.</title>
        <authorList>
            <consortium name="US DOE Joint Genome Institute (JGI-PGF)"/>
            <person name="Walter F."/>
            <person name="Albersmeier A."/>
            <person name="Kalinowski J."/>
            <person name="Ruckert C."/>
        </authorList>
    </citation>
    <scope>NUCLEOTIDE SEQUENCE</scope>
    <source>
        <strain evidence="3">CGMCC 1.12181</strain>
    </source>
</reference>
<keyword evidence="1" id="KW-0812">Transmembrane</keyword>
<keyword evidence="1" id="KW-0472">Membrane</keyword>
<reference evidence="3" key="2">
    <citation type="submission" date="2020-09" db="EMBL/GenBank/DDBJ databases">
        <authorList>
            <person name="Sun Q."/>
            <person name="Zhou Y."/>
        </authorList>
    </citation>
    <scope>NUCLEOTIDE SEQUENCE</scope>
    <source>
        <strain evidence="3">CGMCC 1.12181</strain>
    </source>
</reference>
<protein>
    <recommendedName>
        <fullName evidence="2">Lnb N-terminal periplasmic domain-containing protein</fullName>
    </recommendedName>
</protein>
<feature type="domain" description="Lnb N-terminal periplasmic" evidence="2">
    <location>
        <begin position="5"/>
        <end position="138"/>
    </location>
</feature>
<evidence type="ECO:0000256" key="1">
    <source>
        <dbReference type="SAM" id="Phobius"/>
    </source>
</evidence>